<dbReference type="PROSITE" id="PS50234">
    <property type="entry name" value="VWFA"/>
    <property type="match status" value="1"/>
</dbReference>
<gene>
    <name evidence="4" type="ORF">U14_02245</name>
</gene>
<dbReference type="InterPro" id="IPR002035">
    <property type="entry name" value="VWF_A"/>
</dbReference>
<dbReference type="Gene3D" id="3.40.50.410">
    <property type="entry name" value="von Willebrand factor, type A domain"/>
    <property type="match status" value="1"/>
</dbReference>
<dbReference type="SUPFAM" id="SSF53300">
    <property type="entry name" value="vWA-like"/>
    <property type="match status" value="1"/>
</dbReference>
<dbReference type="AlphaFoldDB" id="A0A0S6VTX1"/>
<dbReference type="PANTHER" id="PTHR45737:SF6">
    <property type="entry name" value="VON WILLEBRAND FACTOR A DOMAIN-CONTAINING PROTEIN 5A"/>
    <property type="match status" value="1"/>
</dbReference>
<proteinExistence type="predicted"/>
<dbReference type="Pfam" id="PF08487">
    <property type="entry name" value="VIT"/>
    <property type="match status" value="1"/>
</dbReference>
<dbReference type="InterPro" id="IPR036465">
    <property type="entry name" value="vWFA_dom_sf"/>
</dbReference>
<evidence type="ECO:0000259" key="3">
    <source>
        <dbReference type="PROSITE" id="PS51468"/>
    </source>
</evidence>
<evidence type="ECO:0000256" key="1">
    <source>
        <dbReference type="SAM" id="SignalP"/>
    </source>
</evidence>
<dbReference type="InterPro" id="IPR013694">
    <property type="entry name" value="VIT"/>
</dbReference>
<accession>A0A0S6VTX1</accession>
<dbReference type="SMART" id="SM00609">
    <property type="entry name" value="VIT"/>
    <property type="match status" value="1"/>
</dbReference>
<dbReference type="PANTHER" id="PTHR45737">
    <property type="entry name" value="VON WILLEBRAND FACTOR A DOMAIN-CONTAINING PROTEIN 5A"/>
    <property type="match status" value="1"/>
</dbReference>
<evidence type="ECO:0000313" key="5">
    <source>
        <dbReference type="Proteomes" id="UP000030700"/>
    </source>
</evidence>
<dbReference type="PROSITE" id="PS51468">
    <property type="entry name" value="VIT"/>
    <property type="match status" value="1"/>
</dbReference>
<evidence type="ECO:0000259" key="2">
    <source>
        <dbReference type="PROSITE" id="PS50234"/>
    </source>
</evidence>
<feature type="chain" id="PRO_5006631467" evidence="1">
    <location>
        <begin position="28"/>
        <end position="723"/>
    </location>
</feature>
<dbReference type="SMART" id="SM00327">
    <property type="entry name" value="VWA"/>
    <property type="match status" value="1"/>
</dbReference>
<dbReference type="Pfam" id="PF13768">
    <property type="entry name" value="VWA_3"/>
    <property type="match status" value="1"/>
</dbReference>
<dbReference type="EMBL" id="DF820456">
    <property type="protein sequence ID" value="GAK51003.1"/>
    <property type="molecule type" value="Genomic_DNA"/>
</dbReference>
<name>A0A0S6VTX1_9BACT</name>
<keyword evidence="1" id="KW-0732">Signal</keyword>
<dbReference type="Proteomes" id="UP000030700">
    <property type="component" value="Unassembled WGS sequence"/>
</dbReference>
<organism evidence="4">
    <name type="scientific">Candidatus Moduliflexus flocculans</name>
    <dbReference type="NCBI Taxonomy" id="1499966"/>
    <lineage>
        <taxon>Bacteria</taxon>
        <taxon>Candidatus Moduliflexota</taxon>
        <taxon>Candidatus Moduliflexia</taxon>
        <taxon>Candidatus Moduliflexales</taxon>
        <taxon>Candidatus Moduliflexaceae</taxon>
    </lineage>
</organism>
<feature type="domain" description="VIT" evidence="3">
    <location>
        <begin position="37"/>
        <end position="165"/>
    </location>
</feature>
<reference evidence="4" key="1">
    <citation type="journal article" date="2015" name="PeerJ">
        <title>First genomic representation of candidate bacterial phylum KSB3 points to enhanced environmental sensing as a trigger of wastewater bulking.</title>
        <authorList>
            <person name="Sekiguchi Y."/>
            <person name="Ohashi A."/>
            <person name="Parks D.H."/>
            <person name="Yamauchi T."/>
            <person name="Tyson G.W."/>
            <person name="Hugenholtz P."/>
        </authorList>
    </citation>
    <scope>NUCLEOTIDE SEQUENCE [LARGE SCALE GENOMIC DNA]</scope>
</reference>
<dbReference type="HOGENOM" id="CLU_011139_1_0_0"/>
<protein>
    <submittedName>
        <fullName evidence="4">Vault protein inter-alpha-trypsin domain protein</fullName>
    </submittedName>
</protein>
<sequence length="723" mass="80150">MNRLVNALLMISGMLMFSAFCLAFAYAQEANDTTLSPYFLVKSDNPNADQLPLLLTSANVNIAGVIADVTVTQVYKNEGTRPIEAIYVFPGSTRAAVYGMTMTIGDRRIVAKIKEKEQARQQYEAAKREGKTASLLEQQRPNVFQMNVANILPGDNISVKLKYTELLVPTDGTYEFVYPTVVGPRYTNQTATTPGADKWTANPYLPEKSQAELTAAPPYLFDITTRISTGIPLQQVSCSSHDVDITYESPAAAAITLDETVLIERVRQMPPERLAVIKAALLDLYGDDFGNLPRFYQRLFKAGFAPAQPVETEQVRTVKEFGGDRDYILRYRLADKQIQSGLLLYEGENENFFLLMAQPPAQVAAEAIPAREYIFIMDVSGSMRGFPLDTSKILVRNLIANLRPTDAFNVLLFAGSSSTFAERSVPANAENLKLALAFIDRQQGGGGTELLPALQRALNLPRTEGVSRSIAIMTDGFVNVETEVFDLIRQNLNSANMFTFGIGSSVNRFLIEGMARVGMGEAFVVEKPEAAAEQADKFRQYIQSPVLTQIQCNFHDFDAYDVEPVSIPDVLAQRPVLVFGKWRGAAAGEIELTGMTGSSAYRQTFRISDAKRDDTHVALRYLWARKRIELLGDYNKLQKDDRRIQEITRLGLTYNLLTEYTSFIAVDEVIRNKSGQSDTVKQPLPLPKNVSNAAIGVRKSPEPELSFLLLIAAALATFALRKK</sequence>
<dbReference type="STRING" id="1499966.U14_02245"/>
<keyword evidence="5" id="KW-1185">Reference proteome</keyword>
<evidence type="ECO:0000313" key="4">
    <source>
        <dbReference type="EMBL" id="GAK51003.1"/>
    </source>
</evidence>
<feature type="signal peptide" evidence="1">
    <location>
        <begin position="1"/>
        <end position="27"/>
    </location>
</feature>
<feature type="domain" description="VWFA" evidence="2">
    <location>
        <begin position="372"/>
        <end position="550"/>
    </location>
</feature>